<evidence type="ECO:0000313" key="2">
    <source>
        <dbReference type="Proteomes" id="UP000663088"/>
    </source>
</evidence>
<sequence length="59" mass="6485">MYRTSAALKVLARIISRVVHLKLNSSVEYIELGAVEEGTLLFYSVALPALSAILNIPLR</sequence>
<accession>A0ABX7PVG2</accession>
<reference evidence="1 2" key="1">
    <citation type="submission" date="2020-12" db="EMBL/GenBank/DDBJ databases">
        <authorList>
            <person name="Awala S.I."/>
            <person name="Gwak J.-H."/>
            <person name="Kim S.-J."/>
            <person name="Rhee S.-K."/>
        </authorList>
    </citation>
    <scope>NUCLEOTIDE SEQUENCE [LARGE SCALE GENOMIC DNA]</scope>
    <source>
        <strain evidence="1 2">IT5</strain>
    </source>
</reference>
<proteinExistence type="predicted"/>
<keyword evidence="2" id="KW-1185">Reference proteome</keyword>
<dbReference type="EMBL" id="CP065956">
    <property type="protein sequence ID" value="QSR86977.1"/>
    <property type="molecule type" value="Genomic_DNA"/>
</dbReference>
<organism evidence="1 2">
    <name type="scientific">Candidatus Methylacidiphilum infernorum</name>
    <dbReference type="NCBI Taxonomy" id="511746"/>
    <lineage>
        <taxon>Bacteria</taxon>
        <taxon>Pseudomonadati</taxon>
        <taxon>Verrucomicrobiota</taxon>
        <taxon>Methylacidiphilae</taxon>
        <taxon>Methylacidiphilales</taxon>
        <taxon>Methylacidiphilaceae</taxon>
        <taxon>Methylacidiphilum (ex Ratnadevi et al. 2023)</taxon>
    </lineage>
</organism>
<name>A0ABX7PVG2_9BACT</name>
<protein>
    <submittedName>
        <fullName evidence="1">Uncharacterized protein</fullName>
    </submittedName>
</protein>
<evidence type="ECO:0000313" key="1">
    <source>
        <dbReference type="EMBL" id="QSR86977.1"/>
    </source>
</evidence>
<dbReference type="Proteomes" id="UP000663088">
    <property type="component" value="Chromosome"/>
</dbReference>
<gene>
    <name evidence="1" type="ORF">EM20IM_00970</name>
</gene>
<dbReference type="RefSeq" id="WP_206847429.1">
    <property type="nucleotide sequence ID" value="NZ_CP065956.1"/>
</dbReference>